<accession>A0AAV2G074</accession>
<dbReference type="AlphaFoldDB" id="A0AAV2G074"/>
<evidence type="ECO:0000313" key="2">
    <source>
        <dbReference type="Proteomes" id="UP001497516"/>
    </source>
</evidence>
<gene>
    <name evidence="1" type="ORF">LTRI10_LOCUS43529</name>
</gene>
<keyword evidence="2" id="KW-1185">Reference proteome</keyword>
<dbReference type="Proteomes" id="UP001497516">
    <property type="component" value="Chromosome 7"/>
</dbReference>
<proteinExistence type="predicted"/>
<evidence type="ECO:0000313" key="1">
    <source>
        <dbReference type="EMBL" id="CAL1403612.1"/>
    </source>
</evidence>
<reference evidence="1 2" key="1">
    <citation type="submission" date="2024-04" db="EMBL/GenBank/DDBJ databases">
        <authorList>
            <person name="Fracassetti M."/>
        </authorList>
    </citation>
    <scope>NUCLEOTIDE SEQUENCE [LARGE SCALE GENOMIC DNA]</scope>
</reference>
<name>A0AAV2G074_9ROSI</name>
<organism evidence="1 2">
    <name type="scientific">Linum trigynum</name>
    <dbReference type="NCBI Taxonomy" id="586398"/>
    <lineage>
        <taxon>Eukaryota</taxon>
        <taxon>Viridiplantae</taxon>
        <taxon>Streptophyta</taxon>
        <taxon>Embryophyta</taxon>
        <taxon>Tracheophyta</taxon>
        <taxon>Spermatophyta</taxon>
        <taxon>Magnoliopsida</taxon>
        <taxon>eudicotyledons</taxon>
        <taxon>Gunneridae</taxon>
        <taxon>Pentapetalae</taxon>
        <taxon>rosids</taxon>
        <taxon>fabids</taxon>
        <taxon>Malpighiales</taxon>
        <taxon>Linaceae</taxon>
        <taxon>Linum</taxon>
    </lineage>
</organism>
<dbReference type="EMBL" id="OZ034820">
    <property type="protein sequence ID" value="CAL1403612.1"/>
    <property type="molecule type" value="Genomic_DNA"/>
</dbReference>
<protein>
    <submittedName>
        <fullName evidence="1">Uncharacterized protein</fullName>
    </submittedName>
</protein>
<sequence length="70" mass="8200">MDNTVRKQLWNVETLNENKLDDTVKRFLEDGILDAGGWPLLLPIYSITNVAVNPYNRILEKRHLEMKISF</sequence>